<dbReference type="AlphaFoldDB" id="R2QL08"/>
<dbReference type="PANTHER" id="PTHR46558:SF4">
    <property type="entry name" value="DNA-BIDING PHAGE PROTEIN"/>
    <property type="match status" value="1"/>
</dbReference>
<dbReference type="GeneID" id="79786503"/>
<reference evidence="3 5" key="1">
    <citation type="submission" date="2013-02" db="EMBL/GenBank/DDBJ databases">
        <title>The Genome Sequence of Enterococcus malodoratus ATCC_43197.</title>
        <authorList>
            <consortium name="The Broad Institute Genome Sequencing Platform"/>
            <consortium name="The Broad Institute Genome Sequencing Center for Infectious Disease"/>
            <person name="Earl A.M."/>
            <person name="Gilmore M.S."/>
            <person name="Lebreton F."/>
            <person name="Walker B."/>
            <person name="Young S.K."/>
            <person name="Zeng Q."/>
            <person name="Gargeya S."/>
            <person name="Fitzgerald M."/>
            <person name="Haas B."/>
            <person name="Abouelleil A."/>
            <person name="Alvarado L."/>
            <person name="Arachchi H.M."/>
            <person name="Berlin A.M."/>
            <person name="Chapman S.B."/>
            <person name="Dewar J."/>
            <person name="Goldberg J."/>
            <person name="Griggs A."/>
            <person name="Gujja S."/>
            <person name="Hansen M."/>
            <person name="Howarth C."/>
            <person name="Imamovic A."/>
            <person name="Larimer J."/>
            <person name="McCowan C."/>
            <person name="Murphy C."/>
            <person name="Neiman D."/>
            <person name="Pearson M."/>
            <person name="Priest M."/>
            <person name="Roberts A."/>
            <person name="Saif S."/>
            <person name="Shea T."/>
            <person name="Sisk P."/>
            <person name="Sykes S."/>
            <person name="Wortman J."/>
            <person name="Nusbaum C."/>
            <person name="Birren B."/>
        </authorList>
    </citation>
    <scope>NUCLEOTIDE SEQUENCE [LARGE SCALE GENOMIC DNA]</scope>
    <source>
        <strain evidence="3 5">ATCC 43197</strain>
    </source>
</reference>
<dbReference type="InterPro" id="IPR010982">
    <property type="entry name" value="Lambda_DNA-bd_dom_sf"/>
</dbReference>
<dbReference type="PROSITE" id="PS50943">
    <property type="entry name" value="HTH_CROC1"/>
    <property type="match status" value="1"/>
</dbReference>
<dbReference type="SMART" id="SM00530">
    <property type="entry name" value="HTH_XRE"/>
    <property type="match status" value="1"/>
</dbReference>
<dbReference type="SUPFAM" id="SSF89447">
    <property type="entry name" value="AbrB/MazE/MraZ-like"/>
    <property type="match status" value="1"/>
</dbReference>
<dbReference type="SUPFAM" id="SSF47413">
    <property type="entry name" value="lambda repressor-like DNA-binding domains"/>
    <property type="match status" value="1"/>
</dbReference>
<organism evidence="3 5">
    <name type="scientific">Enterococcus malodoratus ATCC 43197</name>
    <dbReference type="NCBI Taxonomy" id="1158601"/>
    <lineage>
        <taxon>Bacteria</taxon>
        <taxon>Bacillati</taxon>
        <taxon>Bacillota</taxon>
        <taxon>Bacilli</taxon>
        <taxon>Lactobacillales</taxon>
        <taxon>Enterococcaceae</taxon>
        <taxon>Enterococcus</taxon>
    </lineage>
</organism>
<dbReference type="Pfam" id="PF01381">
    <property type="entry name" value="HTH_3"/>
    <property type="match status" value="1"/>
</dbReference>
<dbReference type="SMART" id="SM00966">
    <property type="entry name" value="SpoVT_AbrB"/>
    <property type="match status" value="1"/>
</dbReference>
<name>R2QL08_9ENTE</name>
<evidence type="ECO:0000313" key="6">
    <source>
        <dbReference type="Proteomes" id="UP000014148"/>
    </source>
</evidence>
<keyword evidence="1" id="KW-0238">DNA-binding</keyword>
<accession>R2QL08</accession>
<sequence>MNNQNNPIANNLRSLRNRNNWSLEYVAERLEVSRQAVAKWENGDSLPDVLKCDALASLYDVTLTDLIHHNQEDNGLPIGPAGKHIFGTVPVGARGQIVLPKKARDTLNIQPGDTLVVLGDTNPATAGLALVDSENFMRITGHMMDQIFEPKEESE</sequence>
<dbReference type="InterPro" id="IPR001387">
    <property type="entry name" value="Cro/C1-type_HTH"/>
</dbReference>
<proteinExistence type="predicted"/>
<evidence type="ECO:0000313" key="3">
    <source>
        <dbReference type="EMBL" id="EOH72320.1"/>
    </source>
</evidence>
<dbReference type="PANTHER" id="PTHR46558">
    <property type="entry name" value="TRACRIPTIONAL REGULATORY PROTEIN-RELATED-RELATED"/>
    <property type="match status" value="1"/>
</dbReference>
<dbReference type="Proteomes" id="UP000014148">
    <property type="component" value="Unassembled WGS sequence"/>
</dbReference>
<evidence type="ECO:0000313" key="5">
    <source>
        <dbReference type="Proteomes" id="UP000013783"/>
    </source>
</evidence>
<dbReference type="EMBL" id="ASWA01000002">
    <property type="protein sequence ID" value="EOT70355.1"/>
    <property type="molecule type" value="Genomic_DNA"/>
</dbReference>
<evidence type="ECO:0000256" key="1">
    <source>
        <dbReference type="ARBA" id="ARBA00023125"/>
    </source>
</evidence>
<reference evidence="4 6" key="2">
    <citation type="submission" date="2013-03" db="EMBL/GenBank/DDBJ databases">
        <title>The Genome Sequence of Enterococcus malodoratus ATCC_43197 (PacBio/Illumina hybrid assembly).</title>
        <authorList>
            <consortium name="The Broad Institute Genomics Platform"/>
            <consortium name="The Broad Institute Genome Sequencing Center for Infectious Disease"/>
            <person name="Earl A."/>
            <person name="Russ C."/>
            <person name="Gilmore M."/>
            <person name="Surin D."/>
            <person name="Walker B."/>
            <person name="Young S."/>
            <person name="Zeng Q."/>
            <person name="Gargeya S."/>
            <person name="Fitzgerald M."/>
            <person name="Haas B."/>
            <person name="Abouelleil A."/>
            <person name="Allen A.W."/>
            <person name="Alvarado L."/>
            <person name="Arachchi H.M."/>
            <person name="Berlin A.M."/>
            <person name="Chapman S.B."/>
            <person name="Gainer-Dewar J."/>
            <person name="Goldberg J."/>
            <person name="Griggs A."/>
            <person name="Gujja S."/>
            <person name="Hansen M."/>
            <person name="Howarth C."/>
            <person name="Imamovic A."/>
            <person name="Ireland A."/>
            <person name="Larimer J."/>
            <person name="McCowan C."/>
            <person name="Murphy C."/>
            <person name="Pearson M."/>
            <person name="Poon T.W."/>
            <person name="Priest M."/>
            <person name="Roberts A."/>
            <person name="Saif S."/>
            <person name="Shea T."/>
            <person name="Sisk P."/>
            <person name="Sykes S."/>
            <person name="Wortman J."/>
            <person name="Nusbaum C."/>
            <person name="Birren B."/>
        </authorList>
    </citation>
    <scope>NUCLEOTIDE SEQUENCE [LARGE SCALE GENOMIC DNA]</scope>
    <source>
        <strain evidence="4 6">ATCC 43197</strain>
    </source>
</reference>
<evidence type="ECO:0000259" key="2">
    <source>
        <dbReference type="PROSITE" id="PS50943"/>
    </source>
</evidence>
<dbReference type="Gene3D" id="1.10.260.40">
    <property type="entry name" value="lambda repressor-like DNA-binding domains"/>
    <property type="match status" value="1"/>
</dbReference>
<feature type="domain" description="HTH cro/C1-type" evidence="2">
    <location>
        <begin position="12"/>
        <end position="66"/>
    </location>
</feature>
<dbReference type="InterPro" id="IPR007159">
    <property type="entry name" value="SpoVT-AbrB_dom"/>
</dbReference>
<keyword evidence="6" id="KW-1185">Reference proteome</keyword>
<dbReference type="NCBIfam" id="TIGR01439">
    <property type="entry name" value="lp_hng_hel_AbrB"/>
    <property type="match status" value="1"/>
</dbReference>
<dbReference type="RefSeq" id="WP_010742677.1">
    <property type="nucleotide sequence ID" value="NZ_KB946253.1"/>
</dbReference>
<dbReference type="CDD" id="cd00093">
    <property type="entry name" value="HTH_XRE"/>
    <property type="match status" value="1"/>
</dbReference>
<evidence type="ECO:0000313" key="4">
    <source>
        <dbReference type="EMBL" id="EOT70355.1"/>
    </source>
</evidence>
<dbReference type="Proteomes" id="UP000013783">
    <property type="component" value="Unassembled WGS sequence"/>
</dbReference>
<comment type="caution">
    <text evidence="3">The sequence shown here is derived from an EMBL/GenBank/DDBJ whole genome shotgun (WGS) entry which is preliminary data.</text>
</comment>
<dbReference type="STRING" id="71451.RV07_GL002745"/>
<dbReference type="InterPro" id="IPR037914">
    <property type="entry name" value="SpoVT-AbrB_sf"/>
</dbReference>
<dbReference type="Gene3D" id="2.10.260.10">
    <property type="match status" value="1"/>
</dbReference>
<gene>
    <name evidence="4" type="ORF">I585_01835</name>
    <name evidence="3" type="ORF">UAI_03904</name>
</gene>
<dbReference type="EMBL" id="AJAK01000030">
    <property type="protein sequence ID" value="EOH72320.1"/>
    <property type="molecule type" value="Genomic_DNA"/>
</dbReference>
<dbReference type="GO" id="GO:0003677">
    <property type="term" value="F:DNA binding"/>
    <property type="evidence" value="ECO:0007669"/>
    <property type="project" value="UniProtKB-KW"/>
</dbReference>
<dbReference type="eggNOG" id="COG1476">
    <property type="taxonomic scope" value="Bacteria"/>
</dbReference>
<dbReference type="Pfam" id="PF04014">
    <property type="entry name" value="MazE_antitoxin"/>
    <property type="match status" value="1"/>
</dbReference>
<protein>
    <submittedName>
        <fullName evidence="3">AbrB family transcriptional regulator</fullName>
    </submittedName>
</protein>
<dbReference type="PATRIC" id="fig|1158601.3.peg.3872"/>
<dbReference type="OrthoDB" id="9805856at2"/>